<dbReference type="Proteomes" id="UP000444401">
    <property type="component" value="Unassembled WGS sequence"/>
</dbReference>
<evidence type="ECO:0000313" key="2">
    <source>
        <dbReference type="Proteomes" id="UP000444401"/>
    </source>
</evidence>
<reference evidence="1 2" key="1">
    <citation type="submission" date="2019-12" db="EMBL/GenBank/DDBJ databases">
        <title>Genomic-based taxomic classification of the family Erythrobacteraceae.</title>
        <authorList>
            <person name="Xu L."/>
        </authorList>
    </citation>
    <scope>NUCLEOTIDE SEQUENCE [LARGE SCALE GENOMIC DNA]</scope>
    <source>
        <strain evidence="1 2">H32</strain>
    </source>
</reference>
<name>A0ABW9UUW8_9SPHN</name>
<keyword evidence="2" id="KW-1185">Reference proteome</keyword>
<gene>
    <name evidence="1" type="ORF">GRI72_02800</name>
</gene>
<protein>
    <submittedName>
        <fullName evidence="1">Uncharacterized protein</fullName>
    </submittedName>
</protein>
<proteinExistence type="predicted"/>
<dbReference type="EMBL" id="WTYO01000001">
    <property type="protein sequence ID" value="MXO67761.1"/>
    <property type="molecule type" value="Genomic_DNA"/>
</dbReference>
<evidence type="ECO:0000313" key="1">
    <source>
        <dbReference type="EMBL" id="MXO67761.1"/>
    </source>
</evidence>
<accession>A0ABW9UUW8</accession>
<comment type="caution">
    <text evidence="1">The sequence shown here is derived from an EMBL/GenBank/DDBJ whole genome shotgun (WGS) entry which is preliminary data.</text>
</comment>
<organism evidence="1 2">
    <name type="scientific">Pelagerythrobacter marinus</name>
    <dbReference type="NCBI Taxonomy" id="538382"/>
    <lineage>
        <taxon>Bacteria</taxon>
        <taxon>Pseudomonadati</taxon>
        <taxon>Pseudomonadota</taxon>
        <taxon>Alphaproteobacteria</taxon>
        <taxon>Sphingomonadales</taxon>
        <taxon>Erythrobacteraceae</taxon>
        <taxon>Pelagerythrobacter</taxon>
    </lineage>
</organism>
<sequence length="109" mass="11867">MTAQSPIKPTTPEHRLADAAAEELIADVMRLHGEVGNLLAALTRSGGEWSIHALHANLAAVRAAQVIWNDDLEVEADNTEAELPEYRVAAEFNPSRVHPNDLCQSKGYV</sequence>
<dbReference type="RefSeq" id="WP_160732387.1">
    <property type="nucleotide sequence ID" value="NZ_WTYO01000001.1"/>
</dbReference>